<evidence type="ECO:0000256" key="7">
    <source>
        <dbReference type="SAM" id="Phobius"/>
    </source>
</evidence>
<keyword evidence="9" id="KW-1185">Reference proteome</keyword>
<keyword evidence="5 7" id="KW-0472">Membrane</keyword>
<comment type="similarity">
    <text evidence="2">Belongs to the TMCO4 family.</text>
</comment>
<dbReference type="Gene3D" id="3.40.50.1820">
    <property type="entry name" value="alpha/beta hydrolase"/>
    <property type="match status" value="1"/>
</dbReference>
<feature type="compositionally biased region" description="Basic and acidic residues" evidence="6">
    <location>
        <begin position="179"/>
        <end position="197"/>
    </location>
</feature>
<gene>
    <name evidence="8" type="ORF">BT63DRAFT_425454</name>
</gene>
<dbReference type="InterPro" id="IPR007941">
    <property type="entry name" value="DUF726"/>
</dbReference>
<dbReference type="OrthoDB" id="277931at2759"/>
<organism evidence="8 9">
    <name type="scientific">Microthyrium microscopicum</name>
    <dbReference type="NCBI Taxonomy" id="703497"/>
    <lineage>
        <taxon>Eukaryota</taxon>
        <taxon>Fungi</taxon>
        <taxon>Dikarya</taxon>
        <taxon>Ascomycota</taxon>
        <taxon>Pezizomycotina</taxon>
        <taxon>Dothideomycetes</taxon>
        <taxon>Dothideomycetes incertae sedis</taxon>
        <taxon>Microthyriales</taxon>
        <taxon>Microthyriaceae</taxon>
        <taxon>Microthyrium</taxon>
    </lineage>
</organism>
<evidence type="ECO:0000256" key="1">
    <source>
        <dbReference type="ARBA" id="ARBA00004141"/>
    </source>
</evidence>
<evidence type="ECO:0000256" key="2">
    <source>
        <dbReference type="ARBA" id="ARBA00009824"/>
    </source>
</evidence>
<feature type="region of interest" description="Disordered" evidence="6">
    <location>
        <begin position="179"/>
        <end position="201"/>
    </location>
</feature>
<dbReference type="SUPFAM" id="SSF53474">
    <property type="entry name" value="alpha/beta-Hydrolases"/>
    <property type="match status" value="1"/>
</dbReference>
<feature type="region of interest" description="Disordered" evidence="6">
    <location>
        <begin position="660"/>
        <end position="766"/>
    </location>
</feature>
<dbReference type="Proteomes" id="UP000799302">
    <property type="component" value="Unassembled WGS sequence"/>
</dbReference>
<feature type="compositionally biased region" description="Low complexity" evidence="6">
    <location>
        <begin position="26"/>
        <end position="39"/>
    </location>
</feature>
<dbReference type="GO" id="GO:0016020">
    <property type="term" value="C:membrane"/>
    <property type="evidence" value="ECO:0007669"/>
    <property type="project" value="UniProtKB-SubCell"/>
</dbReference>
<dbReference type="AlphaFoldDB" id="A0A6A6UB51"/>
<protein>
    <submittedName>
        <fullName evidence="8">DUF726-domain-containing protein</fullName>
    </submittedName>
</protein>
<comment type="subcellular location">
    <subcellularLocation>
        <location evidence="1">Membrane</location>
        <topology evidence="1">Multi-pass membrane protein</topology>
    </subcellularLocation>
</comment>
<dbReference type="InterPro" id="IPR029058">
    <property type="entry name" value="AB_hydrolase_fold"/>
</dbReference>
<accession>A0A6A6UB51</accession>
<dbReference type="Pfam" id="PF05277">
    <property type="entry name" value="DUF726"/>
    <property type="match status" value="1"/>
</dbReference>
<evidence type="ECO:0000256" key="6">
    <source>
        <dbReference type="SAM" id="MobiDB-lite"/>
    </source>
</evidence>
<keyword evidence="3 7" id="KW-0812">Transmembrane</keyword>
<evidence type="ECO:0000256" key="5">
    <source>
        <dbReference type="ARBA" id="ARBA00023136"/>
    </source>
</evidence>
<feature type="transmembrane region" description="Helical" evidence="7">
    <location>
        <begin position="311"/>
        <end position="335"/>
    </location>
</feature>
<sequence length="766" mass="84333">MDKLPHLHSLNPFSKHAEAESDKPPKSTSTSTQPSGPKSSLKDVPDDNNQSLHTILPTPEQRAALTLLLASICVQMRGNITAIFDPRFVGELTAGPLGANPLDNPDLDVGKADVEAAEEAQKKRERIVEELSKEEVQKLKKDVLEFYDGWRKKALDRIGDVLGEKDHVKEQVAEVTKKMGDAAAQDSKKDEDVKLEKWDEDEGKSEQAELLFKELYPPVKTELVTELSEDQRKVVLHSVMLLLLSLEHYAAYSRILLLNLASSLNLKLAVLSEDESSIARTLLTAAELSADAETKKAAEDNASSRKWKVGLATAAGAALIGVTGGLAAPIVAAGVGSVMGGLGIAEFAAAGYLGSLASSSLVVGSLFGAYGAKMSGKMMDEYAKEVEDFGFVQIHKHHRPRKIEMEYRRLRVAIGISGWLTDKEEVVKPWRVLSSSIEGFALRWELEKLLELGNAITGMLRTTAWVYAKKQLLKRSVLGVMMAELWPLKIIKMAHVVDNPFSVGLVRADKAGEVLADALANRVQGERPVTLIGYSLGARVIQTCLRKLAERKQFGLVENAVVLGSPMSSQSWDWRQMRAAVSGRLVNVYSENDYILAFLYRANAMELGVAGLEKVEGVKGVENIDVSDIVSGHLQYRFLTGSILKKIGFEDLDNELVEAEEEDMKEMQEKEEKETKEQEDKDTKEGKGDDEQIKDLEKKVEKRNHEKVMDWATTKLQGGKDALGGWWGSKAEEEEEGKADATADAKTEAKTEPKVEAKTDDQAEKK</sequence>
<evidence type="ECO:0000256" key="4">
    <source>
        <dbReference type="ARBA" id="ARBA00022989"/>
    </source>
</evidence>
<dbReference type="EMBL" id="MU004236">
    <property type="protein sequence ID" value="KAF2668144.1"/>
    <property type="molecule type" value="Genomic_DNA"/>
</dbReference>
<reference evidence="8" key="1">
    <citation type="journal article" date="2020" name="Stud. Mycol.">
        <title>101 Dothideomycetes genomes: a test case for predicting lifestyles and emergence of pathogens.</title>
        <authorList>
            <person name="Haridas S."/>
            <person name="Albert R."/>
            <person name="Binder M."/>
            <person name="Bloem J."/>
            <person name="Labutti K."/>
            <person name="Salamov A."/>
            <person name="Andreopoulos B."/>
            <person name="Baker S."/>
            <person name="Barry K."/>
            <person name="Bills G."/>
            <person name="Bluhm B."/>
            <person name="Cannon C."/>
            <person name="Castanera R."/>
            <person name="Culley D."/>
            <person name="Daum C."/>
            <person name="Ezra D."/>
            <person name="Gonzalez J."/>
            <person name="Henrissat B."/>
            <person name="Kuo A."/>
            <person name="Liang C."/>
            <person name="Lipzen A."/>
            <person name="Lutzoni F."/>
            <person name="Magnuson J."/>
            <person name="Mondo S."/>
            <person name="Nolan M."/>
            <person name="Ohm R."/>
            <person name="Pangilinan J."/>
            <person name="Park H.-J."/>
            <person name="Ramirez L."/>
            <person name="Alfaro M."/>
            <person name="Sun H."/>
            <person name="Tritt A."/>
            <person name="Yoshinaga Y."/>
            <person name="Zwiers L.-H."/>
            <person name="Turgeon B."/>
            <person name="Goodwin S."/>
            <person name="Spatafora J."/>
            <person name="Crous P."/>
            <person name="Grigoriev I."/>
        </authorList>
    </citation>
    <scope>NUCLEOTIDE SEQUENCE</scope>
    <source>
        <strain evidence="8">CBS 115976</strain>
    </source>
</reference>
<proteinExistence type="inferred from homology"/>
<feature type="transmembrane region" description="Helical" evidence="7">
    <location>
        <begin position="347"/>
        <end position="370"/>
    </location>
</feature>
<evidence type="ECO:0000313" key="9">
    <source>
        <dbReference type="Proteomes" id="UP000799302"/>
    </source>
</evidence>
<feature type="compositionally biased region" description="Basic and acidic residues" evidence="6">
    <location>
        <begin position="738"/>
        <end position="766"/>
    </location>
</feature>
<feature type="compositionally biased region" description="Basic and acidic residues" evidence="6">
    <location>
        <begin position="665"/>
        <end position="709"/>
    </location>
</feature>
<feature type="compositionally biased region" description="Basic and acidic residues" evidence="6">
    <location>
        <begin position="15"/>
        <end position="25"/>
    </location>
</feature>
<dbReference type="PANTHER" id="PTHR17920">
    <property type="entry name" value="TRANSMEMBRANE AND COILED-COIL DOMAIN-CONTAINING PROTEIN 4 TMCO4"/>
    <property type="match status" value="1"/>
</dbReference>
<evidence type="ECO:0000256" key="3">
    <source>
        <dbReference type="ARBA" id="ARBA00022692"/>
    </source>
</evidence>
<dbReference type="PANTHER" id="PTHR17920:SF22">
    <property type="entry name" value="DUF726 DOMAIN PROTEIN (AFU_ORTHOLOGUE AFUA_2G12860)"/>
    <property type="match status" value="1"/>
</dbReference>
<name>A0A6A6UB51_9PEZI</name>
<evidence type="ECO:0000313" key="8">
    <source>
        <dbReference type="EMBL" id="KAF2668144.1"/>
    </source>
</evidence>
<keyword evidence="4 7" id="KW-1133">Transmembrane helix</keyword>
<feature type="region of interest" description="Disordered" evidence="6">
    <location>
        <begin position="1"/>
        <end position="56"/>
    </location>
</feature>